<evidence type="ECO:0000313" key="3">
    <source>
        <dbReference type="EMBL" id="MFB9470573.1"/>
    </source>
</evidence>
<keyword evidence="2" id="KW-0472">Membrane</keyword>
<feature type="region of interest" description="Disordered" evidence="1">
    <location>
        <begin position="166"/>
        <end position="196"/>
    </location>
</feature>
<evidence type="ECO:0000313" key="4">
    <source>
        <dbReference type="Proteomes" id="UP001589568"/>
    </source>
</evidence>
<dbReference type="RefSeq" id="WP_379483221.1">
    <property type="nucleotide sequence ID" value="NZ_JBHMCF010000011.1"/>
</dbReference>
<accession>A0ABV5NJW9</accession>
<comment type="caution">
    <text evidence="3">The sequence shown here is derived from an EMBL/GenBank/DDBJ whole genome shotgun (WGS) entry which is preliminary data.</text>
</comment>
<feature type="transmembrane region" description="Helical" evidence="2">
    <location>
        <begin position="41"/>
        <end position="58"/>
    </location>
</feature>
<keyword evidence="2" id="KW-0812">Transmembrane</keyword>
<sequence length="245" mass="25972">MNRLRSMVADSAPVTVLAVIAAVGSFDHISSLARKYGQDGWRAWAVAVCIDLLCVMAAREIQRDKRTGRPRRGPLSWPALVLSGGIVLTLAANLAEAPQSAWGWILAATPAGAFLIAMSMLERRASHAEPAPLATRTVPAYEAPAAEDEPAERVHATRVDEHEQLTAAPEEQTQPQLEHAPSSSAPADEGGPVPAPALLGYARRLAAEYETAHGRPIPAEVLRTRMNIAPELAAGLVDHLGLGGD</sequence>
<reference evidence="3 4" key="1">
    <citation type="submission" date="2024-09" db="EMBL/GenBank/DDBJ databases">
        <authorList>
            <person name="Sun Q."/>
            <person name="Mori K."/>
        </authorList>
    </citation>
    <scope>NUCLEOTIDE SEQUENCE [LARGE SCALE GENOMIC DNA]</scope>
    <source>
        <strain evidence="3 4">JCM 3324</strain>
    </source>
</reference>
<dbReference type="Proteomes" id="UP001589568">
    <property type="component" value="Unassembled WGS sequence"/>
</dbReference>
<feature type="compositionally biased region" description="Polar residues" evidence="1">
    <location>
        <begin position="171"/>
        <end position="185"/>
    </location>
</feature>
<keyword evidence="4" id="KW-1185">Reference proteome</keyword>
<feature type="transmembrane region" description="Helical" evidence="2">
    <location>
        <begin position="79"/>
        <end position="95"/>
    </location>
</feature>
<dbReference type="EMBL" id="JBHMCF010000011">
    <property type="protein sequence ID" value="MFB9470573.1"/>
    <property type="molecule type" value="Genomic_DNA"/>
</dbReference>
<keyword evidence="2" id="KW-1133">Transmembrane helix</keyword>
<gene>
    <name evidence="3" type="ORF">ACFFR3_13715</name>
</gene>
<name>A0ABV5NJW9_9ACTN</name>
<proteinExistence type="predicted"/>
<evidence type="ECO:0000256" key="2">
    <source>
        <dbReference type="SAM" id="Phobius"/>
    </source>
</evidence>
<evidence type="ECO:0000256" key="1">
    <source>
        <dbReference type="SAM" id="MobiDB-lite"/>
    </source>
</evidence>
<protein>
    <submittedName>
        <fullName evidence="3">DUF2637 domain-containing protein</fullName>
    </submittedName>
</protein>
<organism evidence="3 4">
    <name type="scientific">Nonomuraea salmonea</name>
    <dbReference type="NCBI Taxonomy" id="46181"/>
    <lineage>
        <taxon>Bacteria</taxon>
        <taxon>Bacillati</taxon>
        <taxon>Actinomycetota</taxon>
        <taxon>Actinomycetes</taxon>
        <taxon>Streptosporangiales</taxon>
        <taxon>Streptosporangiaceae</taxon>
        <taxon>Nonomuraea</taxon>
    </lineage>
</organism>
<feature type="transmembrane region" description="Helical" evidence="2">
    <location>
        <begin position="101"/>
        <end position="121"/>
    </location>
</feature>
<dbReference type="InterPro" id="IPR021235">
    <property type="entry name" value="DUF2637"/>
</dbReference>
<feature type="transmembrane region" description="Helical" evidence="2">
    <location>
        <begin position="12"/>
        <end position="29"/>
    </location>
</feature>
<dbReference type="Pfam" id="PF10935">
    <property type="entry name" value="DUF2637"/>
    <property type="match status" value="1"/>
</dbReference>